<organism evidence="1 2">
    <name type="scientific">Malus baccata</name>
    <name type="common">Siberian crab apple</name>
    <name type="synonym">Pyrus baccata</name>
    <dbReference type="NCBI Taxonomy" id="106549"/>
    <lineage>
        <taxon>Eukaryota</taxon>
        <taxon>Viridiplantae</taxon>
        <taxon>Streptophyta</taxon>
        <taxon>Embryophyta</taxon>
        <taxon>Tracheophyta</taxon>
        <taxon>Spermatophyta</taxon>
        <taxon>Magnoliopsida</taxon>
        <taxon>eudicotyledons</taxon>
        <taxon>Gunneridae</taxon>
        <taxon>Pentapetalae</taxon>
        <taxon>rosids</taxon>
        <taxon>fabids</taxon>
        <taxon>Rosales</taxon>
        <taxon>Rosaceae</taxon>
        <taxon>Amygdaloideae</taxon>
        <taxon>Maleae</taxon>
        <taxon>Malus</taxon>
    </lineage>
</organism>
<gene>
    <name evidence="1" type="ORF">C1H46_010768</name>
</gene>
<proteinExistence type="predicted"/>
<protein>
    <submittedName>
        <fullName evidence="1">Uncharacterized protein</fullName>
    </submittedName>
</protein>
<keyword evidence="2" id="KW-1185">Reference proteome</keyword>
<dbReference type="AlphaFoldDB" id="A0A540MXX5"/>
<dbReference type="Proteomes" id="UP000315295">
    <property type="component" value="Unassembled WGS sequence"/>
</dbReference>
<evidence type="ECO:0000313" key="2">
    <source>
        <dbReference type="Proteomes" id="UP000315295"/>
    </source>
</evidence>
<sequence length="80" mass="8906">MYTKSEAPKVTVGNVNWVMERVRARRIQFGDGDSGLDRPRISERGGELNVGAVDELLKIFQSDNVMVNIAANLKEPVESM</sequence>
<reference evidence="1 2" key="1">
    <citation type="journal article" date="2019" name="G3 (Bethesda)">
        <title>Sequencing of a Wild Apple (Malus baccata) Genome Unravels the Differences Between Cultivated and Wild Apple Species Regarding Disease Resistance and Cold Tolerance.</title>
        <authorList>
            <person name="Chen X."/>
        </authorList>
    </citation>
    <scope>NUCLEOTIDE SEQUENCE [LARGE SCALE GENOMIC DNA]</scope>
    <source>
        <strain evidence="2">cv. Shandingzi</strain>
        <tissue evidence="1">Leaves</tissue>
    </source>
</reference>
<comment type="caution">
    <text evidence="1">The sequence shown here is derived from an EMBL/GenBank/DDBJ whole genome shotgun (WGS) entry which is preliminary data.</text>
</comment>
<evidence type="ECO:0000313" key="1">
    <source>
        <dbReference type="EMBL" id="TQE03637.1"/>
    </source>
</evidence>
<accession>A0A540MXX5</accession>
<dbReference type="EMBL" id="VIEB01000152">
    <property type="protein sequence ID" value="TQE03637.1"/>
    <property type="molecule type" value="Genomic_DNA"/>
</dbReference>
<name>A0A540MXX5_MALBA</name>